<dbReference type="Pfam" id="PF01855">
    <property type="entry name" value="POR_N"/>
    <property type="match status" value="1"/>
</dbReference>
<evidence type="ECO:0000313" key="5">
    <source>
        <dbReference type="EMBL" id="HEH35223.1"/>
    </source>
</evidence>
<evidence type="ECO:0000256" key="1">
    <source>
        <dbReference type="ARBA" id="ARBA00011595"/>
    </source>
</evidence>
<dbReference type="EMBL" id="DSLA01000058">
    <property type="protein sequence ID" value="HEH35223.1"/>
    <property type="molecule type" value="Genomic_DNA"/>
</dbReference>
<feature type="domain" description="Pyruvate:ferredoxin oxidoreductase core" evidence="4">
    <location>
        <begin position="257"/>
        <end position="349"/>
    </location>
</feature>
<dbReference type="PANTHER" id="PTHR32154:SF0">
    <property type="entry name" value="PYRUVATE-FLAVODOXIN OXIDOREDUCTASE-RELATED"/>
    <property type="match status" value="1"/>
</dbReference>
<dbReference type="PANTHER" id="PTHR32154">
    <property type="entry name" value="PYRUVATE-FLAVODOXIN OXIDOREDUCTASE-RELATED"/>
    <property type="match status" value="1"/>
</dbReference>
<dbReference type="FunFam" id="3.40.50.970:FF:000012">
    <property type="entry name" value="Pyruvate:ferredoxin (Flavodoxin) oxidoreductase"/>
    <property type="match status" value="1"/>
</dbReference>
<feature type="domain" description="Pyruvate flavodoxin/ferredoxin oxidoreductase pyrimidine binding" evidence="3">
    <location>
        <begin position="23"/>
        <end position="237"/>
    </location>
</feature>
<dbReference type="InterPro" id="IPR029061">
    <property type="entry name" value="THDP-binding"/>
</dbReference>
<keyword evidence="2" id="KW-0560">Oxidoreductase</keyword>
<dbReference type="InterPro" id="IPR050722">
    <property type="entry name" value="Pyruvate:ferred/Flavod_OxRd"/>
</dbReference>
<organism evidence="5">
    <name type="scientific">Archaeoglobus fulgidus</name>
    <dbReference type="NCBI Taxonomy" id="2234"/>
    <lineage>
        <taxon>Archaea</taxon>
        <taxon>Methanobacteriati</taxon>
        <taxon>Methanobacteriota</taxon>
        <taxon>Archaeoglobi</taxon>
        <taxon>Archaeoglobales</taxon>
        <taxon>Archaeoglobaceae</taxon>
        <taxon>Archaeoglobus</taxon>
    </lineage>
</organism>
<dbReference type="SUPFAM" id="SSF52922">
    <property type="entry name" value="TK C-terminal domain-like"/>
    <property type="match status" value="1"/>
</dbReference>
<evidence type="ECO:0000256" key="2">
    <source>
        <dbReference type="ARBA" id="ARBA00023002"/>
    </source>
</evidence>
<dbReference type="GO" id="GO:0016491">
    <property type="term" value="F:oxidoreductase activity"/>
    <property type="evidence" value="ECO:0007669"/>
    <property type="project" value="UniProtKB-KW"/>
</dbReference>
<gene>
    <name evidence="5" type="ORF">ENP88_03535</name>
</gene>
<dbReference type="CDD" id="cd07034">
    <property type="entry name" value="TPP_PYR_PFOR_IOR-alpha_like"/>
    <property type="match status" value="1"/>
</dbReference>
<dbReference type="Pfam" id="PF17147">
    <property type="entry name" value="PFOR_II"/>
    <property type="match status" value="1"/>
</dbReference>
<protein>
    <submittedName>
        <fullName evidence="5">Pyruvate ferredoxin oxidoreductase</fullName>
    </submittedName>
</protein>
<accession>A0A7J2TI09</accession>
<evidence type="ECO:0000259" key="3">
    <source>
        <dbReference type="Pfam" id="PF01855"/>
    </source>
</evidence>
<comment type="subunit">
    <text evidence="1">Heterotetramer of one alpha, one beta, one delta and one gamma chain.</text>
</comment>
<evidence type="ECO:0000259" key="4">
    <source>
        <dbReference type="Pfam" id="PF17147"/>
    </source>
</evidence>
<comment type="caution">
    <text evidence="5">The sequence shown here is derived from an EMBL/GenBank/DDBJ whole genome shotgun (WGS) entry which is preliminary data.</text>
</comment>
<name>A0A7J2TI09_ARCFL</name>
<dbReference type="GO" id="GO:0006979">
    <property type="term" value="P:response to oxidative stress"/>
    <property type="evidence" value="ECO:0007669"/>
    <property type="project" value="TreeGrafter"/>
</dbReference>
<dbReference type="SUPFAM" id="SSF52518">
    <property type="entry name" value="Thiamin diphosphate-binding fold (THDP-binding)"/>
    <property type="match status" value="1"/>
</dbReference>
<dbReference type="GO" id="GO:0044272">
    <property type="term" value="P:sulfur compound biosynthetic process"/>
    <property type="evidence" value="ECO:0007669"/>
    <property type="project" value="UniProtKB-ARBA"/>
</dbReference>
<reference evidence="5" key="1">
    <citation type="journal article" date="2020" name="mSystems">
        <title>Genome- and Community-Level Interaction Insights into Carbon Utilization and Element Cycling Functions of Hydrothermarchaeota in Hydrothermal Sediment.</title>
        <authorList>
            <person name="Zhou Z."/>
            <person name="Liu Y."/>
            <person name="Xu W."/>
            <person name="Pan J."/>
            <person name="Luo Z.H."/>
            <person name="Li M."/>
        </authorList>
    </citation>
    <scope>NUCLEOTIDE SEQUENCE [LARGE SCALE GENOMIC DNA]</scope>
    <source>
        <strain evidence="5">SpSt-26</strain>
    </source>
</reference>
<dbReference type="Gene3D" id="3.40.50.920">
    <property type="match status" value="1"/>
</dbReference>
<dbReference type="InterPro" id="IPR009014">
    <property type="entry name" value="Transketo_C/PFOR_II"/>
</dbReference>
<dbReference type="Gene3D" id="3.40.50.970">
    <property type="match status" value="1"/>
</dbReference>
<dbReference type="GO" id="GO:0006082">
    <property type="term" value="P:organic acid metabolic process"/>
    <property type="evidence" value="ECO:0007669"/>
    <property type="project" value="UniProtKB-ARBA"/>
</dbReference>
<dbReference type="AlphaFoldDB" id="A0A7J2TI09"/>
<proteinExistence type="predicted"/>
<dbReference type="InterPro" id="IPR033412">
    <property type="entry name" value="PFOR_II"/>
</dbReference>
<keyword evidence="5" id="KW-0670">Pyruvate</keyword>
<dbReference type="InterPro" id="IPR002880">
    <property type="entry name" value="Pyrv_Fd/Flavodoxin_OxRdtase_N"/>
</dbReference>
<sequence length="369" mass="40571">MQAESNKNGSRKLLTSNEAIAQAVKIAEPDLIAAYPITPQSPIVERLAEMVEKGELNSRFINVESEHSAMAVVHGAATAGARVFTATSSQGLIYMLEMCWWIAGSRLPAVMAVATRSLGAPWNIHGDHTDIMLLRDAGWIIGMAENAQEAFDMTLQAFYVSEEVNLPFAVGIDAFTMSHTAEIVEIWDPKLPKRRQAYRVMPGDEIAVNAVTLGKARMKARYDLALDLEKSAEVIEKSDRYFGNHGGLVEKYRLEDAEYAVVMTGGWCGDAKDAIDMLRDEGVKIGLLRLRFIRPFPWNAVKGLNCETLVVDRANTSIFGVLGTEVRACGLNAKNVVAGIGGLEVGVEDFYKLFRKFVDGKLGDVEWLI</sequence>